<proteinExistence type="predicted"/>
<name>A0A8J3D985_9BACT</name>
<feature type="domain" description="Sodium/calcium exchanger membrane region" evidence="6">
    <location>
        <begin position="43"/>
        <end position="197"/>
    </location>
</feature>
<feature type="transmembrane region" description="Helical" evidence="5">
    <location>
        <begin position="75"/>
        <end position="97"/>
    </location>
</feature>
<feature type="transmembrane region" description="Helical" evidence="5">
    <location>
        <begin position="143"/>
        <end position="163"/>
    </location>
</feature>
<feature type="transmembrane region" description="Helical" evidence="5">
    <location>
        <begin position="297"/>
        <end position="319"/>
    </location>
</feature>
<comment type="caution">
    <text evidence="7">The sequence shown here is derived from an EMBL/GenBank/DDBJ whole genome shotgun (WGS) entry which is preliminary data.</text>
</comment>
<feature type="transmembrane region" description="Helical" evidence="5">
    <location>
        <begin position="12"/>
        <end position="33"/>
    </location>
</feature>
<keyword evidence="4 5" id="KW-0472">Membrane</keyword>
<dbReference type="PANTHER" id="PTHR37958">
    <property type="entry name" value="SODIUM-POTASSIUM/PROTON ANTIPORTER CHAA"/>
    <property type="match status" value="1"/>
</dbReference>
<dbReference type="EMBL" id="BMXG01000002">
    <property type="protein sequence ID" value="GHB92588.1"/>
    <property type="molecule type" value="Genomic_DNA"/>
</dbReference>
<accession>A0A8J3D985</accession>
<evidence type="ECO:0000313" key="8">
    <source>
        <dbReference type="Proteomes" id="UP000642829"/>
    </source>
</evidence>
<feature type="transmembrane region" description="Helical" evidence="5">
    <location>
        <begin position="325"/>
        <end position="347"/>
    </location>
</feature>
<gene>
    <name evidence="7" type="ORF">GCM10007047_04700</name>
</gene>
<dbReference type="GO" id="GO:0005886">
    <property type="term" value="C:plasma membrane"/>
    <property type="evidence" value="ECO:0007669"/>
    <property type="project" value="TreeGrafter"/>
</dbReference>
<keyword evidence="3 5" id="KW-1133">Transmembrane helix</keyword>
<dbReference type="Pfam" id="PF01699">
    <property type="entry name" value="Na_Ca_ex"/>
    <property type="match status" value="2"/>
</dbReference>
<reference evidence="7" key="1">
    <citation type="journal article" date="2014" name="Int. J. Syst. Evol. Microbiol.">
        <title>Complete genome sequence of Corynebacterium casei LMG S-19264T (=DSM 44701T), isolated from a smear-ripened cheese.</title>
        <authorList>
            <consortium name="US DOE Joint Genome Institute (JGI-PGF)"/>
            <person name="Walter F."/>
            <person name="Albersmeier A."/>
            <person name="Kalinowski J."/>
            <person name="Ruckert C."/>
        </authorList>
    </citation>
    <scope>NUCLEOTIDE SEQUENCE</scope>
    <source>
        <strain evidence="7">KCTC 12870</strain>
    </source>
</reference>
<feature type="transmembrane region" description="Helical" evidence="5">
    <location>
        <begin position="251"/>
        <end position="276"/>
    </location>
</feature>
<evidence type="ECO:0000256" key="2">
    <source>
        <dbReference type="ARBA" id="ARBA00022692"/>
    </source>
</evidence>
<feature type="transmembrane region" description="Helical" evidence="5">
    <location>
        <begin position="109"/>
        <end position="131"/>
    </location>
</feature>
<feature type="domain" description="Sodium/calcium exchanger membrane region" evidence="6">
    <location>
        <begin position="230"/>
        <end position="371"/>
    </location>
</feature>
<dbReference type="PANTHER" id="PTHR37958:SF1">
    <property type="entry name" value="SODIUM-POTASSIUM_PROTON ANTIPORTER CHAA"/>
    <property type="match status" value="1"/>
</dbReference>
<comment type="subcellular location">
    <subcellularLocation>
        <location evidence="1">Membrane</location>
        <topology evidence="1">Multi-pass membrane protein</topology>
    </subcellularLocation>
</comment>
<protein>
    <submittedName>
        <fullName evidence="7">Calcium:proton antiporter</fullName>
    </submittedName>
</protein>
<dbReference type="GO" id="GO:0015385">
    <property type="term" value="F:sodium:proton antiporter activity"/>
    <property type="evidence" value="ECO:0007669"/>
    <property type="project" value="TreeGrafter"/>
</dbReference>
<evidence type="ECO:0000256" key="4">
    <source>
        <dbReference type="ARBA" id="ARBA00023136"/>
    </source>
</evidence>
<keyword evidence="2 5" id="KW-0812">Transmembrane</keyword>
<evidence type="ECO:0000256" key="1">
    <source>
        <dbReference type="ARBA" id="ARBA00004141"/>
    </source>
</evidence>
<keyword evidence="8" id="KW-1185">Reference proteome</keyword>
<dbReference type="AlphaFoldDB" id="A0A8J3D985"/>
<evidence type="ECO:0000313" key="7">
    <source>
        <dbReference type="EMBL" id="GHB92588.1"/>
    </source>
</evidence>
<feature type="transmembrane region" description="Helical" evidence="5">
    <location>
        <begin position="227"/>
        <end position="245"/>
    </location>
</feature>
<evidence type="ECO:0000256" key="3">
    <source>
        <dbReference type="ARBA" id="ARBA00022989"/>
    </source>
</evidence>
<evidence type="ECO:0000259" key="6">
    <source>
        <dbReference type="Pfam" id="PF01699"/>
    </source>
</evidence>
<dbReference type="InterPro" id="IPR004837">
    <property type="entry name" value="NaCa_Exmemb"/>
</dbReference>
<organism evidence="7 8">
    <name type="scientific">Cerasicoccus arenae</name>
    <dbReference type="NCBI Taxonomy" id="424488"/>
    <lineage>
        <taxon>Bacteria</taxon>
        <taxon>Pseudomonadati</taxon>
        <taxon>Verrucomicrobiota</taxon>
        <taxon>Opitutia</taxon>
        <taxon>Puniceicoccales</taxon>
        <taxon>Cerasicoccaceae</taxon>
        <taxon>Cerasicoccus</taxon>
    </lineage>
</organism>
<sequence>MSTTTKPFYRTELSLIIGLVTAGLFMAFGKGWLDDLTNMPKTIALFAWLFGIMLWSSFGVVRHADCLAIKLGEPYGTLILTLSVITIEVIMVSAVMLTGSENPTLGRDMMFAVVMIVLNCLVGLSLFIGGIKHHQQEFNLQGANTFLTVLIPLSVLGLILPNFTQATAPGTFSPAQAIFIIVAIIALYGAFLAIQTMRHQPFFMSPAAIRGDEDDDDHHGDLDIRSVPYHIVLLVLSMLPIILLSKKIAVIIDYGIATAGAPAPLGGFLVAILVLAPEGMAALQSAYFNKLQRSMNICLGSALATIGLTVPAVLIIGMVTAKTVVLGLTPAEEVLLVLTLAVSAVNFNSSRTNVVQGLVHIILFATYCLLIFD</sequence>
<dbReference type="Proteomes" id="UP000642829">
    <property type="component" value="Unassembled WGS sequence"/>
</dbReference>
<dbReference type="GO" id="GO:0015386">
    <property type="term" value="F:potassium:proton antiporter activity"/>
    <property type="evidence" value="ECO:0007669"/>
    <property type="project" value="TreeGrafter"/>
</dbReference>
<evidence type="ECO:0000256" key="5">
    <source>
        <dbReference type="SAM" id="Phobius"/>
    </source>
</evidence>
<dbReference type="InterPro" id="IPR052946">
    <property type="entry name" value="Alkaline_pH_Ca-Antiporter"/>
</dbReference>
<feature type="transmembrane region" description="Helical" evidence="5">
    <location>
        <begin position="45"/>
        <end position="63"/>
    </location>
</feature>
<feature type="transmembrane region" description="Helical" evidence="5">
    <location>
        <begin position="354"/>
        <end position="372"/>
    </location>
</feature>
<dbReference type="RefSeq" id="WP_189511467.1">
    <property type="nucleotide sequence ID" value="NZ_BMXG01000002.1"/>
</dbReference>
<reference evidence="7" key="2">
    <citation type="submission" date="2020-09" db="EMBL/GenBank/DDBJ databases">
        <authorList>
            <person name="Sun Q."/>
            <person name="Kim S."/>
        </authorList>
    </citation>
    <scope>NUCLEOTIDE SEQUENCE</scope>
    <source>
        <strain evidence="7">KCTC 12870</strain>
    </source>
</reference>
<feature type="transmembrane region" description="Helical" evidence="5">
    <location>
        <begin position="175"/>
        <end position="194"/>
    </location>
</feature>